<protein>
    <submittedName>
        <fullName evidence="1">Uncharacterized protein</fullName>
    </submittedName>
</protein>
<name>A0A0L8BTB3_ENSAD</name>
<dbReference type="PATRIC" id="fig|106592.7.peg.1209"/>
<dbReference type="OrthoDB" id="983041at2"/>
<dbReference type="RefSeq" id="WP_053250031.1">
    <property type="nucleotide sequence ID" value="NZ_LGAP01000010.1"/>
</dbReference>
<dbReference type="AlphaFoldDB" id="A0A0L8BTB3"/>
<evidence type="ECO:0000313" key="1">
    <source>
        <dbReference type="EMBL" id="KOF17754.1"/>
    </source>
</evidence>
<dbReference type="EMBL" id="LGAP01000010">
    <property type="protein sequence ID" value="KOF17754.1"/>
    <property type="molecule type" value="Genomic_DNA"/>
</dbReference>
<evidence type="ECO:0000313" key="2">
    <source>
        <dbReference type="Proteomes" id="UP000037425"/>
    </source>
</evidence>
<gene>
    <name evidence="1" type="ORF">AC244_17185</name>
</gene>
<reference evidence="2" key="1">
    <citation type="submission" date="2015-07" db="EMBL/GenBank/DDBJ databases">
        <title>Whole genome sequence of an Ensifer adhaerens strain isolated from a cave pool in the Wind Cave National Park.</title>
        <authorList>
            <person name="Eng W.W.H."/>
            <person name="Gan H.M."/>
            <person name="Barton H.A."/>
            <person name="Savka M.A."/>
        </authorList>
    </citation>
    <scope>NUCLEOTIDE SEQUENCE [LARGE SCALE GENOMIC DNA]</scope>
    <source>
        <strain evidence="2">SD006</strain>
    </source>
</reference>
<proteinExistence type="predicted"/>
<comment type="caution">
    <text evidence="1">The sequence shown here is derived from an EMBL/GenBank/DDBJ whole genome shotgun (WGS) entry which is preliminary data.</text>
</comment>
<accession>A0A0L8BTB3</accession>
<organism evidence="1 2">
    <name type="scientific">Ensifer adhaerens</name>
    <name type="common">Sinorhizobium morelense</name>
    <dbReference type="NCBI Taxonomy" id="106592"/>
    <lineage>
        <taxon>Bacteria</taxon>
        <taxon>Pseudomonadati</taxon>
        <taxon>Pseudomonadota</taxon>
        <taxon>Alphaproteobacteria</taxon>
        <taxon>Hyphomicrobiales</taxon>
        <taxon>Rhizobiaceae</taxon>
        <taxon>Sinorhizobium/Ensifer group</taxon>
        <taxon>Ensifer</taxon>
    </lineage>
</organism>
<sequence length="76" mass="8138">MITGTDLLQISLARVNMDRSDLEAAGVIDPGQAGDKAWSNFGRDMDTFILKLPEWRRAALAAVIRARAGGGGEVSH</sequence>
<dbReference type="Proteomes" id="UP000037425">
    <property type="component" value="Unassembled WGS sequence"/>
</dbReference>